<gene>
    <name evidence="1" type="ORF">CBG26443</name>
    <name evidence="1" type="ORF">CBG_26443</name>
</gene>
<reference evidence="1 2" key="2">
    <citation type="journal article" date="2011" name="PLoS Genet.">
        <title>Caenorhabditis briggsae recombinant inbred line genotypes reveal inter-strain incompatibility and the evolution of recombination.</title>
        <authorList>
            <person name="Ross J.A."/>
            <person name="Koboldt D.C."/>
            <person name="Staisch J.E."/>
            <person name="Chamberlin H.M."/>
            <person name="Gupta B.P."/>
            <person name="Miller R.D."/>
            <person name="Baird S.E."/>
            <person name="Haag E.S."/>
        </authorList>
    </citation>
    <scope>NUCLEOTIDE SEQUENCE [LARGE SCALE GENOMIC DNA]</scope>
    <source>
        <strain evidence="1 2">AF16</strain>
    </source>
</reference>
<dbReference type="EMBL" id="HE601298">
    <property type="protein sequence ID" value="CAR98460.1"/>
    <property type="molecule type" value="Genomic_DNA"/>
</dbReference>
<dbReference type="HOGENOM" id="CLU_3417440_0_0_1"/>
<accession>B6IEY0</accession>
<name>B6IEY0_CAEBR</name>
<evidence type="ECO:0000313" key="2">
    <source>
        <dbReference type="Proteomes" id="UP000008549"/>
    </source>
</evidence>
<keyword evidence="2" id="KW-1185">Reference proteome</keyword>
<dbReference type="CTD" id="68917921"/>
<dbReference type="RefSeq" id="XP_045098033.1">
    <property type="nucleotide sequence ID" value="XM_045235885.1"/>
</dbReference>
<dbReference type="InParanoid" id="B6IEY0"/>
<dbReference type="AlphaFoldDB" id="B6IEY0"/>
<proteinExistence type="predicted"/>
<dbReference type="GeneID" id="68917921"/>
<protein>
    <submittedName>
        <fullName evidence="1">Protein CBG26443</fullName>
    </submittedName>
</protein>
<reference evidence="1 2" key="1">
    <citation type="journal article" date="2003" name="PLoS Biol.">
        <title>The genome sequence of Caenorhabditis briggsae: a platform for comparative genomics.</title>
        <authorList>
            <person name="Stein L.D."/>
            <person name="Bao Z."/>
            <person name="Blasiar D."/>
            <person name="Blumenthal T."/>
            <person name="Brent M.R."/>
            <person name="Chen N."/>
            <person name="Chinwalla A."/>
            <person name="Clarke L."/>
            <person name="Clee C."/>
            <person name="Coghlan A."/>
            <person name="Coulson A."/>
            <person name="D'Eustachio P."/>
            <person name="Fitch D.H."/>
            <person name="Fulton L.A."/>
            <person name="Fulton R.E."/>
            <person name="Griffiths-Jones S."/>
            <person name="Harris T.W."/>
            <person name="Hillier L.W."/>
            <person name="Kamath R."/>
            <person name="Kuwabara P.E."/>
            <person name="Mardis E.R."/>
            <person name="Marra M.A."/>
            <person name="Miner T.L."/>
            <person name="Minx P."/>
            <person name="Mullikin J.C."/>
            <person name="Plumb R.W."/>
            <person name="Rogers J."/>
            <person name="Schein J.E."/>
            <person name="Sohrmann M."/>
            <person name="Spieth J."/>
            <person name="Stajich J.E."/>
            <person name="Wei C."/>
            <person name="Willey D."/>
            <person name="Wilson R.K."/>
            <person name="Durbin R."/>
            <person name="Waterston R.H."/>
        </authorList>
    </citation>
    <scope>NUCLEOTIDE SEQUENCE [LARGE SCALE GENOMIC DNA]</scope>
    <source>
        <strain evidence="1 2">AF16</strain>
    </source>
</reference>
<organism evidence="1 2">
    <name type="scientific">Caenorhabditis briggsae</name>
    <dbReference type="NCBI Taxonomy" id="6238"/>
    <lineage>
        <taxon>Eukaryota</taxon>
        <taxon>Metazoa</taxon>
        <taxon>Ecdysozoa</taxon>
        <taxon>Nematoda</taxon>
        <taxon>Chromadorea</taxon>
        <taxon>Rhabditida</taxon>
        <taxon>Rhabditina</taxon>
        <taxon>Rhabditomorpha</taxon>
        <taxon>Rhabditoidea</taxon>
        <taxon>Rhabditidae</taxon>
        <taxon>Peloderinae</taxon>
        <taxon>Caenorhabditis</taxon>
    </lineage>
</organism>
<dbReference type="Proteomes" id="UP000008549">
    <property type="component" value="Unassembled WGS sequence"/>
</dbReference>
<dbReference type="KEGG" id="cbr:CBG_26443"/>
<evidence type="ECO:0000313" key="1">
    <source>
        <dbReference type="EMBL" id="CAR98460.1"/>
    </source>
</evidence>
<sequence>MCTRIELGFRNLCDLNWRILWILKNK</sequence>